<keyword evidence="9" id="KW-1185">Reference proteome</keyword>
<keyword evidence="4" id="KW-0862">Zinc</keyword>
<dbReference type="PANTHER" id="PTHR14003:SF19">
    <property type="entry name" value="YY2 TRANSCRIPTION FACTOR"/>
    <property type="match status" value="1"/>
</dbReference>
<feature type="compositionally biased region" description="Low complexity" evidence="6">
    <location>
        <begin position="285"/>
        <end position="309"/>
    </location>
</feature>
<evidence type="ECO:0000256" key="4">
    <source>
        <dbReference type="ARBA" id="ARBA00022833"/>
    </source>
</evidence>
<protein>
    <recommendedName>
        <fullName evidence="7">C2H2-type domain-containing protein</fullName>
    </recommendedName>
</protein>
<dbReference type="GO" id="GO:0000978">
    <property type="term" value="F:RNA polymerase II cis-regulatory region sequence-specific DNA binding"/>
    <property type="evidence" value="ECO:0007669"/>
    <property type="project" value="TreeGrafter"/>
</dbReference>
<evidence type="ECO:0000256" key="2">
    <source>
        <dbReference type="ARBA" id="ARBA00022737"/>
    </source>
</evidence>
<evidence type="ECO:0000256" key="6">
    <source>
        <dbReference type="SAM" id="MobiDB-lite"/>
    </source>
</evidence>
<dbReference type="Proteomes" id="UP000218811">
    <property type="component" value="Unassembled WGS sequence"/>
</dbReference>
<dbReference type="SUPFAM" id="SSF57667">
    <property type="entry name" value="beta-beta-alpha zinc fingers"/>
    <property type="match status" value="1"/>
</dbReference>
<dbReference type="PROSITE" id="PS50157">
    <property type="entry name" value="ZINC_FINGER_C2H2_2"/>
    <property type="match status" value="2"/>
</dbReference>
<dbReference type="GO" id="GO:0000785">
    <property type="term" value="C:chromatin"/>
    <property type="evidence" value="ECO:0007669"/>
    <property type="project" value="TreeGrafter"/>
</dbReference>
<dbReference type="PROSITE" id="PS00028">
    <property type="entry name" value="ZINC_FINGER_C2H2_1"/>
    <property type="match status" value="2"/>
</dbReference>
<keyword evidence="1" id="KW-0479">Metal-binding</keyword>
<sequence length="422" mass="45044">MSSRVSLPSINELFPEHLWDTAPAARASVPEQVYSYPSTSTRILIPQRISGPSSPSQARSPAHPSPASDGPHSPHARTLRDPPPPGCSFDVLRPNPLTADLENVASSTSVADPPRIPGAGAFACAPASPGSPIASITKSRPAFRVQLPAPRAPDAGPAPIAYDEAAAQPRRAALPPSFSANAYLSTPTTPGSAQSLSRLAAQAHSDAAVPGSEEKRHCCPHCNKRFNRPSSLNIHVNTHTGAKPFVCRFPGCNRKFNVNSNMRRHYRNHLTSSRRRDAVARMLQPASDSPSDSDSHSPPHSPDAPHSPGFAYRSAGAYSAYAAAYDAPAPLYARRRSAPDVKLEFAEPHVSVVVPESSVRTDCRLRSHSQPMPPPSYGAERARARSPPCADPRCQCGAPAPISTTLRPAFPECMPRGESPRR</sequence>
<keyword evidence="3 5" id="KW-0863">Zinc-finger</keyword>
<evidence type="ECO:0000256" key="3">
    <source>
        <dbReference type="ARBA" id="ARBA00022771"/>
    </source>
</evidence>
<organism evidence="8 9">
    <name type="scientific">Wolfiporia cocos (strain MD-104)</name>
    <name type="common">Brown rot fungus</name>
    <dbReference type="NCBI Taxonomy" id="742152"/>
    <lineage>
        <taxon>Eukaryota</taxon>
        <taxon>Fungi</taxon>
        <taxon>Dikarya</taxon>
        <taxon>Basidiomycota</taxon>
        <taxon>Agaricomycotina</taxon>
        <taxon>Agaricomycetes</taxon>
        <taxon>Polyporales</taxon>
        <taxon>Phaeolaceae</taxon>
        <taxon>Wolfiporia</taxon>
    </lineage>
</organism>
<dbReference type="OMA" id="EEKRHCC"/>
<dbReference type="OrthoDB" id="6077919at2759"/>
<feature type="compositionally biased region" description="Polar residues" evidence="6">
    <location>
        <begin position="50"/>
        <end position="59"/>
    </location>
</feature>
<dbReference type="GO" id="GO:0008270">
    <property type="term" value="F:zinc ion binding"/>
    <property type="evidence" value="ECO:0007669"/>
    <property type="project" value="UniProtKB-KW"/>
</dbReference>
<keyword evidence="2" id="KW-0677">Repeat</keyword>
<dbReference type="SMART" id="SM00355">
    <property type="entry name" value="ZnF_C2H2"/>
    <property type="match status" value="2"/>
</dbReference>
<proteinExistence type="predicted"/>
<dbReference type="GO" id="GO:0005667">
    <property type="term" value="C:transcription regulator complex"/>
    <property type="evidence" value="ECO:0007669"/>
    <property type="project" value="TreeGrafter"/>
</dbReference>
<dbReference type="GO" id="GO:0031519">
    <property type="term" value="C:PcG protein complex"/>
    <property type="evidence" value="ECO:0007669"/>
    <property type="project" value="TreeGrafter"/>
</dbReference>
<dbReference type="Gene3D" id="3.30.160.60">
    <property type="entry name" value="Classic Zinc Finger"/>
    <property type="match status" value="2"/>
</dbReference>
<feature type="region of interest" description="Disordered" evidence="6">
    <location>
        <begin position="282"/>
        <end position="309"/>
    </location>
</feature>
<evidence type="ECO:0000256" key="1">
    <source>
        <dbReference type="ARBA" id="ARBA00022723"/>
    </source>
</evidence>
<accession>A0A2H3JYE6</accession>
<dbReference type="InterPro" id="IPR013087">
    <property type="entry name" value="Znf_C2H2_type"/>
</dbReference>
<evidence type="ECO:0000313" key="9">
    <source>
        <dbReference type="Proteomes" id="UP000218811"/>
    </source>
</evidence>
<dbReference type="Pfam" id="PF00096">
    <property type="entry name" value="zf-C2H2"/>
    <property type="match status" value="2"/>
</dbReference>
<dbReference type="GO" id="GO:0000981">
    <property type="term" value="F:DNA-binding transcription factor activity, RNA polymerase II-specific"/>
    <property type="evidence" value="ECO:0007669"/>
    <property type="project" value="TreeGrafter"/>
</dbReference>
<feature type="region of interest" description="Disordered" evidence="6">
    <location>
        <begin position="40"/>
        <end position="94"/>
    </location>
</feature>
<evidence type="ECO:0000259" key="7">
    <source>
        <dbReference type="PROSITE" id="PS50157"/>
    </source>
</evidence>
<dbReference type="STRING" id="742152.A0A2H3JYE6"/>
<dbReference type="PANTHER" id="PTHR14003">
    <property type="entry name" value="TRANSCRIPTIONAL REPRESSOR PROTEIN YY"/>
    <property type="match status" value="1"/>
</dbReference>
<feature type="domain" description="C2H2-type" evidence="7">
    <location>
        <begin position="245"/>
        <end position="274"/>
    </location>
</feature>
<evidence type="ECO:0000256" key="5">
    <source>
        <dbReference type="PROSITE-ProRule" id="PRU00042"/>
    </source>
</evidence>
<feature type="region of interest" description="Disordered" evidence="6">
    <location>
        <begin position="363"/>
        <end position="390"/>
    </location>
</feature>
<feature type="domain" description="C2H2-type" evidence="7">
    <location>
        <begin position="217"/>
        <end position="244"/>
    </location>
</feature>
<name>A0A2H3JYE6_WOLCO</name>
<gene>
    <name evidence="8" type="ORF">WOLCODRAFT_132104</name>
</gene>
<evidence type="ECO:0000313" key="8">
    <source>
        <dbReference type="EMBL" id="PCH41764.1"/>
    </source>
</evidence>
<dbReference type="InterPro" id="IPR036236">
    <property type="entry name" value="Znf_C2H2_sf"/>
</dbReference>
<dbReference type="AlphaFoldDB" id="A0A2H3JYE6"/>
<reference evidence="8 9" key="1">
    <citation type="journal article" date="2012" name="Science">
        <title>The Paleozoic origin of enzymatic lignin decomposition reconstructed from 31 fungal genomes.</title>
        <authorList>
            <person name="Floudas D."/>
            <person name="Binder M."/>
            <person name="Riley R."/>
            <person name="Barry K."/>
            <person name="Blanchette R.A."/>
            <person name="Henrissat B."/>
            <person name="Martinez A.T."/>
            <person name="Otillar R."/>
            <person name="Spatafora J.W."/>
            <person name="Yadav J.S."/>
            <person name="Aerts A."/>
            <person name="Benoit I."/>
            <person name="Boyd A."/>
            <person name="Carlson A."/>
            <person name="Copeland A."/>
            <person name="Coutinho P.M."/>
            <person name="de Vries R.P."/>
            <person name="Ferreira P."/>
            <person name="Findley K."/>
            <person name="Foster B."/>
            <person name="Gaskell J."/>
            <person name="Glotzer D."/>
            <person name="Gorecki P."/>
            <person name="Heitman J."/>
            <person name="Hesse C."/>
            <person name="Hori C."/>
            <person name="Igarashi K."/>
            <person name="Jurgens J.A."/>
            <person name="Kallen N."/>
            <person name="Kersten P."/>
            <person name="Kohler A."/>
            <person name="Kuees U."/>
            <person name="Kumar T.K.A."/>
            <person name="Kuo A."/>
            <person name="LaButti K."/>
            <person name="Larrondo L.F."/>
            <person name="Lindquist E."/>
            <person name="Ling A."/>
            <person name="Lombard V."/>
            <person name="Lucas S."/>
            <person name="Lundell T."/>
            <person name="Martin R."/>
            <person name="McLaughlin D.J."/>
            <person name="Morgenstern I."/>
            <person name="Morin E."/>
            <person name="Murat C."/>
            <person name="Nagy L.G."/>
            <person name="Nolan M."/>
            <person name="Ohm R.A."/>
            <person name="Patyshakuliyeva A."/>
            <person name="Rokas A."/>
            <person name="Ruiz-Duenas F.J."/>
            <person name="Sabat G."/>
            <person name="Salamov A."/>
            <person name="Samejima M."/>
            <person name="Schmutz J."/>
            <person name="Slot J.C."/>
            <person name="St John F."/>
            <person name="Stenlid J."/>
            <person name="Sun H."/>
            <person name="Sun S."/>
            <person name="Syed K."/>
            <person name="Tsang A."/>
            <person name="Wiebenga A."/>
            <person name="Young D."/>
            <person name="Pisabarro A."/>
            <person name="Eastwood D.C."/>
            <person name="Martin F."/>
            <person name="Cullen D."/>
            <person name="Grigoriev I.V."/>
            <person name="Hibbett D.S."/>
        </authorList>
    </citation>
    <scope>NUCLEOTIDE SEQUENCE [LARGE SCALE GENOMIC DNA]</scope>
    <source>
        <strain evidence="8 9">MD-104</strain>
    </source>
</reference>
<dbReference type="EMBL" id="KB468113">
    <property type="protein sequence ID" value="PCH41764.1"/>
    <property type="molecule type" value="Genomic_DNA"/>
</dbReference>
<dbReference type="FunFam" id="3.30.160.60:FF:000100">
    <property type="entry name" value="Zinc finger 45-like"/>
    <property type="match status" value="1"/>
</dbReference>